<organism evidence="1 2">
    <name type="scientific">Rhizophagus clarus</name>
    <dbReference type="NCBI Taxonomy" id="94130"/>
    <lineage>
        <taxon>Eukaryota</taxon>
        <taxon>Fungi</taxon>
        <taxon>Fungi incertae sedis</taxon>
        <taxon>Mucoromycota</taxon>
        <taxon>Glomeromycotina</taxon>
        <taxon>Glomeromycetes</taxon>
        <taxon>Glomerales</taxon>
        <taxon>Glomeraceae</taxon>
        <taxon>Rhizophagus</taxon>
    </lineage>
</organism>
<proteinExistence type="predicted"/>
<accession>A0A2Z6RSR2</accession>
<gene>
    <name evidence="1" type="ORF">RclHR1_06550010</name>
</gene>
<dbReference type="Proteomes" id="UP000247702">
    <property type="component" value="Unassembled WGS sequence"/>
</dbReference>
<sequence>MRLLSKLIGNMEFKGNGIICSGKPKLINIKNYQSSTSNYAIACDVYKLNDKHHRYIKVDPAIYDLLNCNVAMEEQEPLKDCKPIISRNSEQKICDIHPNELVIIKDQAKLVHTFESIQIDLTFKRNKENINEFEINSYNTKHKLSILILSYTRVYTNVITTEGYQQLFTVLFNVIKNLIGSEVNFKHINRKGIGCIIGDLDAAQAKGLGLFLQSKDSQRNWETHLKVILKSCVIHFERNARTKKFSSETLKLISNIPIASSLNELETIFQTLEQVEDPKIKAHALANREGKQLKLLTAIIRGHKVDQKA</sequence>
<evidence type="ECO:0000313" key="2">
    <source>
        <dbReference type="Proteomes" id="UP000247702"/>
    </source>
</evidence>
<name>A0A2Z6RSR2_9GLOM</name>
<protein>
    <submittedName>
        <fullName evidence="1">Uncharacterized protein</fullName>
    </submittedName>
</protein>
<dbReference type="AlphaFoldDB" id="A0A2Z6RSR2"/>
<comment type="caution">
    <text evidence="1">The sequence shown here is derived from an EMBL/GenBank/DDBJ whole genome shotgun (WGS) entry which is preliminary data.</text>
</comment>
<reference evidence="1 2" key="1">
    <citation type="submission" date="2017-11" db="EMBL/GenBank/DDBJ databases">
        <title>The genome of Rhizophagus clarus HR1 reveals common genetic basis of auxotrophy among arbuscular mycorrhizal fungi.</title>
        <authorList>
            <person name="Kobayashi Y."/>
        </authorList>
    </citation>
    <scope>NUCLEOTIDE SEQUENCE [LARGE SCALE GENOMIC DNA]</scope>
    <source>
        <strain evidence="1 2">HR1</strain>
    </source>
</reference>
<keyword evidence="2" id="KW-1185">Reference proteome</keyword>
<dbReference type="EMBL" id="BEXD01004043">
    <property type="protein sequence ID" value="GBC06006.1"/>
    <property type="molecule type" value="Genomic_DNA"/>
</dbReference>
<evidence type="ECO:0000313" key="1">
    <source>
        <dbReference type="EMBL" id="GBC06006.1"/>
    </source>
</evidence>